<reference evidence="1" key="2">
    <citation type="submission" date="2020-11" db="EMBL/GenBank/DDBJ databases">
        <authorList>
            <person name="McCartney M.A."/>
            <person name="Auch B."/>
            <person name="Kono T."/>
            <person name="Mallez S."/>
            <person name="Becker A."/>
            <person name="Gohl D.M."/>
            <person name="Silverstein K.A.T."/>
            <person name="Koren S."/>
            <person name="Bechman K.B."/>
            <person name="Herman A."/>
            <person name="Abrahante J.E."/>
            <person name="Garbe J."/>
        </authorList>
    </citation>
    <scope>NUCLEOTIDE SEQUENCE</scope>
    <source>
        <strain evidence="1">Duluth1</strain>
        <tissue evidence="1">Whole animal</tissue>
    </source>
</reference>
<organism evidence="1 2">
    <name type="scientific">Dreissena polymorpha</name>
    <name type="common">Zebra mussel</name>
    <name type="synonym">Mytilus polymorpha</name>
    <dbReference type="NCBI Taxonomy" id="45954"/>
    <lineage>
        <taxon>Eukaryota</taxon>
        <taxon>Metazoa</taxon>
        <taxon>Spiralia</taxon>
        <taxon>Lophotrochozoa</taxon>
        <taxon>Mollusca</taxon>
        <taxon>Bivalvia</taxon>
        <taxon>Autobranchia</taxon>
        <taxon>Heteroconchia</taxon>
        <taxon>Euheterodonta</taxon>
        <taxon>Imparidentia</taxon>
        <taxon>Neoheterodontei</taxon>
        <taxon>Myida</taxon>
        <taxon>Dreissenoidea</taxon>
        <taxon>Dreissenidae</taxon>
        <taxon>Dreissena</taxon>
    </lineage>
</organism>
<protein>
    <submittedName>
        <fullName evidence="1">Uncharacterized protein</fullName>
    </submittedName>
</protein>
<sequence length="95" mass="10788">MRDRPCRCRVVPVYPWSSVSLLCNRTWHCLDSSCGRRVDAVFVLADAVFSPGWWSLEYRRRSNIPKVSGSSTTIRYVNSGDPGLPCPSGLILDWR</sequence>
<proteinExistence type="predicted"/>
<dbReference type="AlphaFoldDB" id="A0A9D4J6Y9"/>
<evidence type="ECO:0000313" key="1">
    <source>
        <dbReference type="EMBL" id="KAH3797512.1"/>
    </source>
</evidence>
<gene>
    <name evidence="1" type="ORF">DPMN_151093</name>
</gene>
<keyword evidence="2" id="KW-1185">Reference proteome</keyword>
<name>A0A9D4J6Y9_DREPO</name>
<reference evidence="1" key="1">
    <citation type="journal article" date="2019" name="bioRxiv">
        <title>The Genome of the Zebra Mussel, Dreissena polymorpha: A Resource for Invasive Species Research.</title>
        <authorList>
            <person name="McCartney M.A."/>
            <person name="Auch B."/>
            <person name="Kono T."/>
            <person name="Mallez S."/>
            <person name="Zhang Y."/>
            <person name="Obille A."/>
            <person name="Becker A."/>
            <person name="Abrahante J.E."/>
            <person name="Garbe J."/>
            <person name="Badalamenti J.P."/>
            <person name="Herman A."/>
            <person name="Mangelson H."/>
            <person name="Liachko I."/>
            <person name="Sullivan S."/>
            <person name="Sone E.D."/>
            <person name="Koren S."/>
            <person name="Silverstein K.A.T."/>
            <person name="Beckman K.B."/>
            <person name="Gohl D.M."/>
        </authorList>
    </citation>
    <scope>NUCLEOTIDE SEQUENCE</scope>
    <source>
        <strain evidence="1">Duluth1</strain>
        <tissue evidence="1">Whole animal</tissue>
    </source>
</reference>
<dbReference type="Proteomes" id="UP000828390">
    <property type="component" value="Unassembled WGS sequence"/>
</dbReference>
<dbReference type="EMBL" id="JAIWYP010000007">
    <property type="protein sequence ID" value="KAH3797512.1"/>
    <property type="molecule type" value="Genomic_DNA"/>
</dbReference>
<accession>A0A9D4J6Y9</accession>
<evidence type="ECO:0000313" key="2">
    <source>
        <dbReference type="Proteomes" id="UP000828390"/>
    </source>
</evidence>
<comment type="caution">
    <text evidence="1">The sequence shown here is derived from an EMBL/GenBank/DDBJ whole genome shotgun (WGS) entry which is preliminary data.</text>
</comment>